<organism evidence="1 2">
    <name type="scientific">Jiangella anatolica</name>
    <dbReference type="NCBI Taxonomy" id="2670374"/>
    <lineage>
        <taxon>Bacteria</taxon>
        <taxon>Bacillati</taxon>
        <taxon>Actinomycetota</taxon>
        <taxon>Actinomycetes</taxon>
        <taxon>Jiangellales</taxon>
        <taxon>Jiangellaceae</taxon>
        <taxon>Jiangella</taxon>
    </lineage>
</organism>
<dbReference type="Proteomes" id="UP000248764">
    <property type="component" value="Unassembled WGS sequence"/>
</dbReference>
<evidence type="ECO:0000313" key="2">
    <source>
        <dbReference type="Proteomes" id="UP000248764"/>
    </source>
</evidence>
<protein>
    <submittedName>
        <fullName evidence="1">Uncharacterized protein</fullName>
    </submittedName>
</protein>
<name>A0A2W2BUV9_9ACTN</name>
<gene>
    <name evidence="1" type="ORF">C1I92_10005</name>
</gene>
<dbReference type="AlphaFoldDB" id="A0A2W2BUV9"/>
<dbReference type="EMBL" id="POTW01000018">
    <property type="protein sequence ID" value="PZF84174.1"/>
    <property type="molecule type" value="Genomic_DNA"/>
</dbReference>
<sequence>MNIRHAYSKEDPNPDERLLWGALVDDVDALALLRIGYSAGQENLEAEIDARVEAAEVAGCNNCYNDGFDEGFNAGLNHEDAA</sequence>
<evidence type="ECO:0000313" key="1">
    <source>
        <dbReference type="EMBL" id="PZF84174.1"/>
    </source>
</evidence>
<comment type="caution">
    <text evidence="1">The sequence shown here is derived from an EMBL/GenBank/DDBJ whole genome shotgun (WGS) entry which is preliminary data.</text>
</comment>
<dbReference type="RefSeq" id="WP_111254517.1">
    <property type="nucleotide sequence ID" value="NZ_POTW01000018.1"/>
</dbReference>
<keyword evidence="2" id="KW-1185">Reference proteome</keyword>
<accession>A0A2W2BUV9</accession>
<proteinExistence type="predicted"/>
<reference evidence="1 2" key="1">
    <citation type="submission" date="2018-01" db="EMBL/GenBank/DDBJ databases">
        <title>Draft genome sequence of Jiangella sp. GTF31.</title>
        <authorList>
            <person name="Sahin N."/>
            <person name="Ay H."/>
            <person name="Saygin H."/>
        </authorList>
    </citation>
    <scope>NUCLEOTIDE SEQUENCE [LARGE SCALE GENOMIC DNA]</scope>
    <source>
        <strain evidence="1 2">GTF31</strain>
    </source>
</reference>